<evidence type="ECO:0000259" key="1">
    <source>
        <dbReference type="Pfam" id="PF07883"/>
    </source>
</evidence>
<dbReference type="EMBL" id="JAFREL020000002">
    <property type="protein sequence ID" value="MEO1770721.1"/>
    <property type="molecule type" value="Genomic_DNA"/>
</dbReference>
<keyword evidence="3" id="KW-1185">Reference proteome</keyword>
<protein>
    <recommendedName>
        <fullName evidence="1">Cupin type-2 domain-containing protein</fullName>
    </recommendedName>
</protein>
<feature type="domain" description="Cupin type-2" evidence="1">
    <location>
        <begin position="52"/>
        <end position="95"/>
    </location>
</feature>
<dbReference type="Gene3D" id="2.60.120.10">
    <property type="entry name" value="Jelly Rolls"/>
    <property type="match status" value="1"/>
</dbReference>
<evidence type="ECO:0000313" key="2">
    <source>
        <dbReference type="EMBL" id="MEO1770721.1"/>
    </source>
</evidence>
<dbReference type="Pfam" id="PF07883">
    <property type="entry name" value="Cupin_2"/>
    <property type="match status" value="1"/>
</dbReference>
<dbReference type="SUPFAM" id="SSF51182">
    <property type="entry name" value="RmlC-like cupins"/>
    <property type="match status" value="1"/>
</dbReference>
<reference evidence="2 3" key="2">
    <citation type="submission" date="2024-02" db="EMBL/GenBank/DDBJ databases">
        <title>The Genome Sequence of Enterococcus sp. DIV0159.</title>
        <authorList>
            <person name="Earl A."/>
            <person name="Manson A."/>
            <person name="Gilmore M."/>
            <person name="Sanders J."/>
            <person name="Shea T."/>
            <person name="Howe W."/>
            <person name="Livny J."/>
            <person name="Cuomo C."/>
            <person name="Neafsey D."/>
            <person name="Birren B."/>
        </authorList>
    </citation>
    <scope>NUCLEOTIDE SEQUENCE [LARGE SCALE GENOMIC DNA]</scope>
    <source>
        <strain evidence="2 3">665A</strain>
    </source>
</reference>
<organism evidence="2 3">
    <name type="scientific">Candidatus Enterococcus ferrettii</name>
    <dbReference type="NCBI Taxonomy" id="2815324"/>
    <lineage>
        <taxon>Bacteria</taxon>
        <taxon>Bacillati</taxon>
        <taxon>Bacillota</taxon>
        <taxon>Bacilli</taxon>
        <taxon>Lactobacillales</taxon>
        <taxon>Enterococcaceae</taxon>
        <taxon>Enterococcus</taxon>
    </lineage>
</organism>
<evidence type="ECO:0000313" key="3">
    <source>
        <dbReference type="Proteomes" id="UP000664357"/>
    </source>
</evidence>
<dbReference type="InterPro" id="IPR014710">
    <property type="entry name" value="RmlC-like_jellyroll"/>
</dbReference>
<sequence>MKPVLLPLNEMIDYSAYQIRSRIVSQALNIEPTVAIYALDEGESVSSEKTGLVKLLHILEGKLEVTISQQKWTVQAGELLAIPANSFHSIQANEKCKYLQTELPERKDNQ</sequence>
<gene>
    <name evidence="2" type="ORF">JZO67_002674</name>
</gene>
<comment type="caution">
    <text evidence="2">The sequence shown here is derived from an EMBL/GenBank/DDBJ whole genome shotgun (WGS) entry which is preliminary data.</text>
</comment>
<proteinExistence type="predicted"/>
<name>A0ABV0EQ16_9ENTE</name>
<dbReference type="InterPro" id="IPR013096">
    <property type="entry name" value="Cupin_2"/>
</dbReference>
<dbReference type="InterPro" id="IPR011051">
    <property type="entry name" value="RmlC_Cupin_sf"/>
</dbReference>
<accession>A0ABV0EQ16</accession>
<dbReference type="RefSeq" id="WP_207703674.1">
    <property type="nucleotide sequence ID" value="NZ_JAFREL020000002.1"/>
</dbReference>
<reference evidence="2 3" key="1">
    <citation type="submission" date="2021-03" db="EMBL/GenBank/DDBJ databases">
        <authorList>
            <person name="Gilmore M.S."/>
            <person name="Schwartzman J."/>
            <person name="Van Tyne D."/>
            <person name="Martin M."/>
            <person name="Earl A.M."/>
            <person name="Manson A.L."/>
            <person name="Straub T."/>
            <person name="Salamzade R."/>
            <person name="Saavedra J."/>
            <person name="Lebreton F."/>
            <person name="Prichula J."/>
            <person name="Schaufler K."/>
            <person name="Gaca A."/>
            <person name="Sgardioli B."/>
            <person name="Wagenaar J."/>
            <person name="Strong T."/>
        </authorList>
    </citation>
    <scope>NUCLEOTIDE SEQUENCE [LARGE SCALE GENOMIC DNA]</scope>
    <source>
        <strain evidence="2 3">665A</strain>
    </source>
</reference>
<dbReference type="Proteomes" id="UP000664357">
    <property type="component" value="Unassembled WGS sequence"/>
</dbReference>